<dbReference type="STRING" id="74557.A0A1V9YSK2"/>
<feature type="transmembrane region" description="Helical" evidence="9">
    <location>
        <begin position="160"/>
        <end position="180"/>
    </location>
</feature>
<keyword evidence="5" id="KW-0547">Nucleotide-binding</keyword>
<name>A0A1V9YSK2_9STRA</name>
<feature type="transmembrane region" description="Helical" evidence="9">
    <location>
        <begin position="348"/>
        <end position="367"/>
    </location>
</feature>
<keyword evidence="3 9" id="KW-0812">Transmembrane</keyword>
<dbReference type="PROSITE" id="PS50893">
    <property type="entry name" value="ABC_TRANSPORTER_2"/>
    <property type="match status" value="1"/>
</dbReference>
<gene>
    <name evidence="12" type="ORF">THRCLA_10177</name>
</gene>
<dbReference type="PROSITE" id="PS50929">
    <property type="entry name" value="ABC_TM1F"/>
    <property type="match status" value="1"/>
</dbReference>
<dbReference type="FunFam" id="3.40.50.300:FF:000997">
    <property type="entry name" value="Multidrug resistance-associated protein 1"/>
    <property type="match status" value="1"/>
</dbReference>
<dbReference type="EMBL" id="JNBS01003076">
    <property type="protein sequence ID" value="OQR88657.1"/>
    <property type="molecule type" value="Genomic_DNA"/>
</dbReference>
<dbReference type="GO" id="GO:0016887">
    <property type="term" value="F:ATP hydrolysis activity"/>
    <property type="evidence" value="ECO:0007669"/>
    <property type="project" value="InterPro"/>
</dbReference>
<reference evidence="12 13" key="1">
    <citation type="journal article" date="2014" name="Genome Biol. Evol.">
        <title>The secreted proteins of Achlya hypogyna and Thraustotheca clavata identify the ancestral oomycete secretome and reveal gene acquisitions by horizontal gene transfer.</title>
        <authorList>
            <person name="Misner I."/>
            <person name="Blouin N."/>
            <person name="Leonard G."/>
            <person name="Richards T.A."/>
            <person name="Lane C.E."/>
        </authorList>
    </citation>
    <scope>NUCLEOTIDE SEQUENCE [LARGE SCALE GENOMIC DNA]</scope>
    <source>
        <strain evidence="12 13">ATCC 34112</strain>
    </source>
</reference>
<keyword evidence="7 9" id="KW-1133">Transmembrane helix</keyword>
<dbReference type="InterPro" id="IPR003593">
    <property type="entry name" value="AAA+_ATPase"/>
</dbReference>
<dbReference type="GO" id="GO:0140359">
    <property type="term" value="F:ABC-type transporter activity"/>
    <property type="evidence" value="ECO:0007669"/>
    <property type="project" value="InterPro"/>
</dbReference>
<comment type="caution">
    <text evidence="12">The sequence shown here is derived from an EMBL/GenBank/DDBJ whole genome shotgun (WGS) entry which is preliminary data.</text>
</comment>
<dbReference type="InterPro" id="IPR011527">
    <property type="entry name" value="ABC1_TM_dom"/>
</dbReference>
<feature type="non-terminal residue" evidence="12">
    <location>
        <position position="636"/>
    </location>
</feature>
<evidence type="ECO:0000256" key="7">
    <source>
        <dbReference type="ARBA" id="ARBA00022989"/>
    </source>
</evidence>
<dbReference type="CDD" id="cd18579">
    <property type="entry name" value="ABC_6TM_ABCC_D1"/>
    <property type="match status" value="1"/>
</dbReference>
<evidence type="ECO:0000256" key="8">
    <source>
        <dbReference type="ARBA" id="ARBA00023136"/>
    </source>
</evidence>
<evidence type="ECO:0000256" key="3">
    <source>
        <dbReference type="ARBA" id="ARBA00022692"/>
    </source>
</evidence>
<keyword evidence="2" id="KW-0813">Transport</keyword>
<feature type="transmembrane region" description="Helical" evidence="9">
    <location>
        <begin position="92"/>
        <end position="114"/>
    </location>
</feature>
<feature type="domain" description="ABC transmembrane type-1" evidence="11">
    <location>
        <begin position="102"/>
        <end position="403"/>
    </location>
</feature>
<dbReference type="InterPro" id="IPR003439">
    <property type="entry name" value="ABC_transporter-like_ATP-bd"/>
</dbReference>
<dbReference type="SMART" id="SM00382">
    <property type="entry name" value="AAA"/>
    <property type="match status" value="1"/>
</dbReference>
<keyword evidence="6" id="KW-0067">ATP-binding</keyword>
<proteinExistence type="predicted"/>
<dbReference type="Pfam" id="PF00664">
    <property type="entry name" value="ABC_membrane"/>
    <property type="match status" value="1"/>
</dbReference>
<sequence>MSSSYVALKSPRDSMEASIWAEKSHPLDTANWFSIGSIGWISPLISRGAKKPLEEDDVWPLPFADSAEELHGQFLEEWNKEKHRKVPKFHRALWYAFRSRVAFSFFLFFFYAGLQLVQPLLIKSMLEFLQTPDSVMVRQGNQTVEKKVDIHTSLNISSGYVLAVLLTVLSFVSVTVIDYAQYATCHLGINAKTIMIDMVCYKTLRLSGFAKQEMTTGEIVTMASVDAERLFTGFMLGYWSVVSPIMLGAVFIMVGRELGYVVGLVGAASIYAFLCVGYLSGMKVGEVRRDLLKVQAERVKLTNEVLQGIRVVKLYAWETSLQSQLAEIRLRELGFLRAYQTRRTFNTVLMYIAPVISLALCLMVYVAQGKRLTIPLSFTALAYMNAARMPCTVFSTAVMTVAEAVASCQRVGKFLMADEVELLTMTAHNHGEAIVNISHGNFSWSAPDTNTSAKPENSHALSVHDDTSSTTLTLKNINLQLEPGSLTIVVGPVGSGKSSLVSAILGEIHQVDGERHVAGNISYVNQEAWIQHATLKENILFDSTLDEDYYNAVLGACQLKPDLAMLPDGDSTEIGERGINLSGGQKARVSLARGVYHRKADIYLLDDPLSALDVHVATAVFQECIRGLLKGKTTVL</sequence>
<evidence type="ECO:0000256" key="4">
    <source>
        <dbReference type="ARBA" id="ARBA00022737"/>
    </source>
</evidence>
<feature type="transmembrane region" description="Helical" evidence="9">
    <location>
        <begin position="230"/>
        <end position="254"/>
    </location>
</feature>
<organism evidence="12 13">
    <name type="scientific">Thraustotheca clavata</name>
    <dbReference type="NCBI Taxonomy" id="74557"/>
    <lineage>
        <taxon>Eukaryota</taxon>
        <taxon>Sar</taxon>
        <taxon>Stramenopiles</taxon>
        <taxon>Oomycota</taxon>
        <taxon>Saprolegniomycetes</taxon>
        <taxon>Saprolegniales</taxon>
        <taxon>Achlyaceae</taxon>
        <taxon>Thraustotheca</taxon>
    </lineage>
</organism>
<dbReference type="AlphaFoldDB" id="A0A1V9YSK2"/>
<evidence type="ECO:0000256" key="1">
    <source>
        <dbReference type="ARBA" id="ARBA00004128"/>
    </source>
</evidence>
<dbReference type="Gene3D" id="3.40.50.300">
    <property type="entry name" value="P-loop containing nucleotide triphosphate hydrolases"/>
    <property type="match status" value="1"/>
</dbReference>
<dbReference type="InterPro" id="IPR050173">
    <property type="entry name" value="ABC_transporter_C-like"/>
</dbReference>
<keyword evidence="13" id="KW-1185">Reference proteome</keyword>
<dbReference type="InterPro" id="IPR044746">
    <property type="entry name" value="ABCC_6TM_D1"/>
</dbReference>
<evidence type="ECO:0000256" key="2">
    <source>
        <dbReference type="ARBA" id="ARBA00022448"/>
    </source>
</evidence>
<dbReference type="Proteomes" id="UP000243217">
    <property type="component" value="Unassembled WGS sequence"/>
</dbReference>
<protein>
    <submittedName>
        <fullName evidence="12">Canalicular multispecific organic anion transporter</fullName>
    </submittedName>
</protein>
<evidence type="ECO:0000259" key="10">
    <source>
        <dbReference type="PROSITE" id="PS50893"/>
    </source>
</evidence>
<dbReference type="PANTHER" id="PTHR24223:SF443">
    <property type="entry name" value="MULTIDRUG-RESISTANCE LIKE PROTEIN 1, ISOFORM I"/>
    <property type="match status" value="1"/>
</dbReference>
<feature type="domain" description="ABC transporter" evidence="10">
    <location>
        <begin position="458"/>
        <end position="636"/>
    </location>
</feature>
<dbReference type="Pfam" id="PF00005">
    <property type="entry name" value="ABC_tran"/>
    <property type="match status" value="1"/>
</dbReference>
<dbReference type="GO" id="GO:0005524">
    <property type="term" value="F:ATP binding"/>
    <property type="evidence" value="ECO:0007669"/>
    <property type="project" value="UniProtKB-KW"/>
</dbReference>
<keyword evidence="8 9" id="KW-0472">Membrane</keyword>
<evidence type="ECO:0000256" key="6">
    <source>
        <dbReference type="ARBA" id="ARBA00022840"/>
    </source>
</evidence>
<dbReference type="PROSITE" id="PS00211">
    <property type="entry name" value="ABC_TRANSPORTER_1"/>
    <property type="match status" value="1"/>
</dbReference>
<evidence type="ECO:0000256" key="5">
    <source>
        <dbReference type="ARBA" id="ARBA00022741"/>
    </source>
</evidence>
<feature type="transmembrane region" description="Helical" evidence="9">
    <location>
        <begin position="260"/>
        <end position="279"/>
    </location>
</feature>
<comment type="subcellular location">
    <subcellularLocation>
        <location evidence="1">Vacuole membrane</location>
        <topology evidence="1">Multi-pass membrane protein</topology>
    </subcellularLocation>
</comment>
<evidence type="ECO:0000259" key="11">
    <source>
        <dbReference type="PROSITE" id="PS50929"/>
    </source>
</evidence>
<dbReference type="GO" id="GO:0005774">
    <property type="term" value="C:vacuolar membrane"/>
    <property type="evidence" value="ECO:0007669"/>
    <property type="project" value="UniProtKB-SubCell"/>
</dbReference>
<evidence type="ECO:0000313" key="13">
    <source>
        <dbReference type="Proteomes" id="UP000243217"/>
    </source>
</evidence>
<dbReference type="CDD" id="cd03250">
    <property type="entry name" value="ABCC_MRP_domain1"/>
    <property type="match status" value="1"/>
</dbReference>
<evidence type="ECO:0000256" key="9">
    <source>
        <dbReference type="SAM" id="Phobius"/>
    </source>
</evidence>
<dbReference type="Gene3D" id="1.20.1560.10">
    <property type="entry name" value="ABC transporter type 1, transmembrane domain"/>
    <property type="match status" value="1"/>
</dbReference>
<keyword evidence="4" id="KW-0677">Repeat</keyword>
<dbReference type="PANTHER" id="PTHR24223">
    <property type="entry name" value="ATP-BINDING CASSETTE SUB-FAMILY C"/>
    <property type="match status" value="1"/>
</dbReference>
<dbReference type="InterPro" id="IPR017871">
    <property type="entry name" value="ABC_transporter-like_CS"/>
</dbReference>
<accession>A0A1V9YSK2</accession>
<dbReference type="InterPro" id="IPR036640">
    <property type="entry name" value="ABC1_TM_sf"/>
</dbReference>
<evidence type="ECO:0000313" key="12">
    <source>
        <dbReference type="EMBL" id="OQR88657.1"/>
    </source>
</evidence>
<dbReference type="SUPFAM" id="SSF52540">
    <property type="entry name" value="P-loop containing nucleoside triphosphate hydrolases"/>
    <property type="match status" value="1"/>
</dbReference>
<dbReference type="SUPFAM" id="SSF90123">
    <property type="entry name" value="ABC transporter transmembrane region"/>
    <property type="match status" value="1"/>
</dbReference>
<dbReference type="InterPro" id="IPR027417">
    <property type="entry name" value="P-loop_NTPase"/>
</dbReference>
<dbReference type="OrthoDB" id="77998at2759"/>